<organism evidence="1 2">
    <name type="scientific">Hyalomma asiaticum</name>
    <name type="common">Tick</name>
    <dbReference type="NCBI Taxonomy" id="266040"/>
    <lineage>
        <taxon>Eukaryota</taxon>
        <taxon>Metazoa</taxon>
        <taxon>Ecdysozoa</taxon>
        <taxon>Arthropoda</taxon>
        <taxon>Chelicerata</taxon>
        <taxon>Arachnida</taxon>
        <taxon>Acari</taxon>
        <taxon>Parasitiformes</taxon>
        <taxon>Ixodida</taxon>
        <taxon>Ixodoidea</taxon>
        <taxon>Ixodidae</taxon>
        <taxon>Hyalomminae</taxon>
        <taxon>Hyalomma</taxon>
    </lineage>
</organism>
<name>A0ACB7SVN4_HYAAI</name>
<reference evidence="1" key="1">
    <citation type="submission" date="2020-05" db="EMBL/GenBank/DDBJ databases">
        <title>Large-scale comparative analyses of tick genomes elucidate their genetic diversity and vector capacities.</title>
        <authorList>
            <person name="Jia N."/>
            <person name="Wang J."/>
            <person name="Shi W."/>
            <person name="Du L."/>
            <person name="Sun Y."/>
            <person name="Zhan W."/>
            <person name="Jiang J."/>
            <person name="Wang Q."/>
            <person name="Zhang B."/>
            <person name="Ji P."/>
            <person name="Sakyi L.B."/>
            <person name="Cui X."/>
            <person name="Yuan T."/>
            <person name="Jiang B."/>
            <person name="Yang W."/>
            <person name="Lam T.T.-Y."/>
            <person name="Chang Q."/>
            <person name="Ding S."/>
            <person name="Wang X."/>
            <person name="Zhu J."/>
            <person name="Ruan X."/>
            <person name="Zhao L."/>
            <person name="Wei J."/>
            <person name="Que T."/>
            <person name="Du C."/>
            <person name="Cheng J."/>
            <person name="Dai P."/>
            <person name="Han X."/>
            <person name="Huang E."/>
            <person name="Gao Y."/>
            <person name="Liu J."/>
            <person name="Shao H."/>
            <person name="Ye R."/>
            <person name="Li L."/>
            <person name="Wei W."/>
            <person name="Wang X."/>
            <person name="Wang C."/>
            <person name="Yang T."/>
            <person name="Huo Q."/>
            <person name="Li W."/>
            <person name="Guo W."/>
            <person name="Chen H."/>
            <person name="Zhou L."/>
            <person name="Ni X."/>
            <person name="Tian J."/>
            <person name="Zhou Y."/>
            <person name="Sheng Y."/>
            <person name="Liu T."/>
            <person name="Pan Y."/>
            <person name="Xia L."/>
            <person name="Li J."/>
            <person name="Zhao F."/>
            <person name="Cao W."/>
        </authorList>
    </citation>
    <scope>NUCLEOTIDE SEQUENCE</scope>
    <source>
        <strain evidence="1">Hyas-2018</strain>
    </source>
</reference>
<dbReference type="EMBL" id="CM023482">
    <property type="protein sequence ID" value="KAH6937878.1"/>
    <property type="molecule type" value="Genomic_DNA"/>
</dbReference>
<sequence>MSSSPLGRVAADSSGESFGSDASDRGDRGGPGAAADSVAPLWNQVYSAKTINDRLAGRPRPVFAGRPVYGTESGEQGIRASGAGPFT</sequence>
<evidence type="ECO:0000313" key="1">
    <source>
        <dbReference type="EMBL" id="KAH6937878.1"/>
    </source>
</evidence>
<proteinExistence type="predicted"/>
<dbReference type="Proteomes" id="UP000821845">
    <property type="component" value="Chromosome 2"/>
</dbReference>
<gene>
    <name evidence="1" type="ORF">HPB50_004718</name>
</gene>
<evidence type="ECO:0000313" key="2">
    <source>
        <dbReference type="Proteomes" id="UP000821845"/>
    </source>
</evidence>
<accession>A0ACB7SVN4</accession>
<comment type="caution">
    <text evidence="1">The sequence shown here is derived from an EMBL/GenBank/DDBJ whole genome shotgun (WGS) entry which is preliminary data.</text>
</comment>
<keyword evidence="2" id="KW-1185">Reference proteome</keyword>
<protein>
    <submittedName>
        <fullName evidence="1">Uncharacterized protein</fullName>
    </submittedName>
</protein>